<dbReference type="Proteomes" id="UP000313359">
    <property type="component" value="Unassembled WGS sequence"/>
</dbReference>
<evidence type="ECO:0000256" key="1">
    <source>
        <dbReference type="SAM" id="MobiDB-lite"/>
    </source>
</evidence>
<accession>A0A5C2RW29</accession>
<feature type="region of interest" description="Disordered" evidence="1">
    <location>
        <begin position="32"/>
        <end position="59"/>
    </location>
</feature>
<evidence type="ECO:0000313" key="2">
    <source>
        <dbReference type="EMBL" id="RPD55020.1"/>
    </source>
</evidence>
<evidence type="ECO:0000313" key="3">
    <source>
        <dbReference type="Proteomes" id="UP000313359"/>
    </source>
</evidence>
<gene>
    <name evidence="2" type="ORF">L227DRAFT_332600</name>
</gene>
<proteinExistence type="predicted"/>
<dbReference type="AlphaFoldDB" id="A0A5C2RW29"/>
<sequence length="435" mass="47589">MTATSIARPPVLPPTTSWSLFSWEPFVATTATTSAVPESGSRKRVREQDGLDAPDPESKRVRVGLDGPYDACTTSYFDFDRFTEDTTYCQTTDSNAISTFDGSYGVSDACHPDDNRSPSVSTSAATSTDSSCSWTWTSVQDVELPTLQRDDNAGGGCSWDETDPSQLESNFPWISCIPTSVTPAPTPDSGLCDAAPPPPSTGSRRLSWKERKAGPSPLRQSHTMYDLSTEISGELQGREHTAPVPLDDSRRGFAHRFLKQRADLRRSCTTNEYDGVFRCTLADEDPRPLLLGTPPKAREDRQPLTVPTARQCYQYNLDQTTAQVTGLAKLSADAFCGYGATLARHVSSNATRPFTDRISLERCPQLEIELLDQPGFPVLVQADQRAVAVWTSHAEVVRILKEMALTELTTGPVVEMISCNPLDLSCLTADEVSQF</sequence>
<organism evidence="2 3">
    <name type="scientific">Lentinus tigrinus ALCF2SS1-6</name>
    <dbReference type="NCBI Taxonomy" id="1328759"/>
    <lineage>
        <taxon>Eukaryota</taxon>
        <taxon>Fungi</taxon>
        <taxon>Dikarya</taxon>
        <taxon>Basidiomycota</taxon>
        <taxon>Agaricomycotina</taxon>
        <taxon>Agaricomycetes</taxon>
        <taxon>Polyporales</taxon>
        <taxon>Polyporaceae</taxon>
        <taxon>Lentinus</taxon>
    </lineage>
</organism>
<protein>
    <submittedName>
        <fullName evidence="2">Uncharacterized protein</fullName>
    </submittedName>
</protein>
<feature type="region of interest" description="Disordered" evidence="1">
    <location>
        <begin position="185"/>
        <end position="220"/>
    </location>
</feature>
<name>A0A5C2RW29_9APHY</name>
<keyword evidence="3" id="KW-1185">Reference proteome</keyword>
<dbReference type="EMBL" id="ML122299">
    <property type="protein sequence ID" value="RPD55020.1"/>
    <property type="molecule type" value="Genomic_DNA"/>
</dbReference>
<dbReference type="OrthoDB" id="2755495at2759"/>
<reference evidence="2" key="1">
    <citation type="journal article" date="2018" name="Genome Biol. Evol.">
        <title>Genomics and development of Lentinus tigrinus, a white-rot wood-decaying mushroom with dimorphic fruiting bodies.</title>
        <authorList>
            <person name="Wu B."/>
            <person name="Xu Z."/>
            <person name="Knudson A."/>
            <person name="Carlson A."/>
            <person name="Chen N."/>
            <person name="Kovaka S."/>
            <person name="LaButti K."/>
            <person name="Lipzen A."/>
            <person name="Pennachio C."/>
            <person name="Riley R."/>
            <person name="Schakwitz W."/>
            <person name="Umezawa K."/>
            <person name="Ohm R.A."/>
            <person name="Grigoriev I.V."/>
            <person name="Nagy L.G."/>
            <person name="Gibbons J."/>
            <person name="Hibbett D."/>
        </authorList>
    </citation>
    <scope>NUCLEOTIDE SEQUENCE [LARGE SCALE GENOMIC DNA]</scope>
    <source>
        <strain evidence="2">ALCF2SS1-6</strain>
    </source>
</reference>